<proteinExistence type="inferred from homology"/>
<sequence length="133" mass="14863">MAPKTYDGSCHCGKIKFTCTLPEALAPEGTGKIGRCNCSICVKSGYFLVYPQAKDVHFLDDSDKHMRSYLFRMKNKPHRFCPECSSNVLIDISQADDIPEMMKGKLAVNASLFKDIDLEKADIYTMDGKNMAP</sequence>
<accession>A0A4U0VAD4</accession>
<feature type="domain" description="CENP-V/GFA" evidence="4">
    <location>
        <begin position="6"/>
        <end position="133"/>
    </location>
</feature>
<evidence type="ECO:0000256" key="3">
    <source>
        <dbReference type="ARBA" id="ARBA00022833"/>
    </source>
</evidence>
<name>A0A4U0VAD4_9PEZI</name>
<evidence type="ECO:0000313" key="6">
    <source>
        <dbReference type="Proteomes" id="UP000310066"/>
    </source>
</evidence>
<evidence type="ECO:0000256" key="1">
    <source>
        <dbReference type="ARBA" id="ARBA00005495"/>
    </source>
</evidence>
<dbReference type="GO" id="GO:0016846">
    <property type="term" value="F:carbon-sulfur lyase activity"/>
    <property type="evidence" value="ECO:0007669"/>
    <property type="project" value="InterPro"/>
</dbReference>
<dbReference type="STRING" id="329885.A0A4U0VAD4"/>
<comment type="similarity">
    <text evidence="1">Belongs to the Gfa family.</text>
</comment>
<keyword evidence="3" id="KW-0862">Zinc</keyword>
<dbReference type="InterPro" id="IPR006913">
    <property type="entry name" value="CENP-V/GFA"/>
</dbReference>
<dbReference type="Proteomes" id="UP000310066">
    <property type="component" value="Unassembled WGS sequence"/>
</dbReference>
<dbReference type="PANTHER" id="PTHR28620:SF1">
    <property type="entry name" value="CENP-V_GFA DOMAIN-CONTAINING PROTEIN"/>
    <property type="match status" value="1"/>
</dbReference>
<dbReference type="Gene3D" id="2.170.150.70">
    <property type="match status" value="1"/>
</dbReference>
<reference evidence="5 6" key="1">
    <citation type="submission" date="2017-03" db="EMBL/GenBank/DDBJ databases">
        <title>Genomes of endolithic fungi from Antarctica.</title>
        <authorList>
            <person name="Coleine C."/>
            <person name="Masonjones S."/>
            <person name="Stajich J.E."/>
        </authorList>
    </citation>
    <scope>NUCLEOTIDE SEQUENCE [LARGE SCALE GENOMIC DNA]</scope>
    <source>
        <strain evidence="5 6">CCFEE 5311</strain>
    </source>
</reference>
<organism evidence="5 6">
    <name type="scientific">Friedmanniomyces endolithicus</name>
    <dbReference type="NCBI Taxonomy" id="329885"/>
    <lineage>
        <taxon>Eukaryota</taxon>
        <taxon>Fungi</taxon>
        <taxon>Dikarya</taxon>
        <taxon>Ascomycota</taxon>
        <taxon>Pezizomycotina</taxon>
        <taxon>Dothideomycetes</taxon>
        <taxon>Dothideomycetidae</taxon>
        <taxon>Mycosphaerellales</taxon>
        <taxon>Teratosphaeriaceae</taxon>
        <taxon>Friedmanniomyces</taxon>
    </lineage>
</organism>
<evidence type="ECO:0000313" key="5">
    <source>
        <dbReference type="EMBL" id="TKA44915.1"/>
    </source>
</evidence>
<dbReference type="OrthoDB" id="2993351at2759"/>
<dbReference type="Pfam" id="PF04828">
    <property type="entry name" value="GFA"/>
    <property type="match status" value="1"/>
</dbReference>
<keyword evidence="2" id="KW-0479">Metal-binding</keyword>
<dbReference type="GO" id="GO:0046872">
    <property type="term" value="F:metal ion binding"/>
    <property type="evidence" value="ECO:0007669"/>
    <property type="project" value="UniProtKB-KW"/>
</dbReference>
<evidence type="ECO:0000259" key="4">
    <source>
        <dbReference type="PROSITE" id="PS51891"/>
    </source>
</evidence>
<dbReference type="PROSITE" id="PS51891">
    <property type="entry name" value="CENP_V_GFA"/>
    <property type="match status" value="1"/>
</dbReference>
<comment type="caution">
    <text evidence="5">The sequence shown here is derived from an EMBL/GenBank/DDBJ whole genome shotgun (WGS) entry which is preliminary data.</text>
</comment>
<evidence type="ECO:0000256" key="2">
    <source>
        <dbReference type="ARBA" id="ARBA00022723"/>
    </source>
</evidence>
<dbReference type="PANTHER" id="PTHR28620">
    <property type="entry name" value="CENTROMERE PROTEIN V"/>
    <property type="match status" value="1"/>
</dbReference>
<dbReference type="InterPro" id="IPR052355">
    <property type="entry name" value="CENP-V-like"/>
</dbReference>
<dbReference type="SUPFAM" id="SSF51316">
    <property type="entry name" value="Mss4-like"/>
    <property type="match status" value="1"/>
</dbReference>
<protein>
    <recommendedName>
        <fullName evidence="4">CENP-V/GFA domain-containing protein</fullName>
    </recommendedName>
</protein>
<dbReference type="AlphaFoldDB" id="A0A4U0VAD4"/>
<dbReference type="InterPro" id="IPR011057">
    <property type="entry name" value="Mss4-like_sf"/>
</dbReference>
<dbReference type="EMBL" id="NAJP01000013">
    <property type="protein sequence ID" value="TKA44915.1"/>
    <property type="molecule type" value="Genomic_DNA"/>
</dbReference>
<gene>
    <name evidence="5" type="ORF">B0A54_03206</name>
</gene>